<evidence type="ECO:0000313" key="2">
    <source>
        <dbReference type="EMBL" id="AYV77107.1"/>
    </source>
</evidence>
<organism evidence="2">
    <name type="scientific">Barrevirus sp</name>
    <dbReference type="NCBI Taxonomy" id="2487763"/>
    <lineage>
        <taxon>Viruses</taxon>
        <taxon>Varidnaviria</taxon>
        <taxon>Bamfordvirae</taxon>
        <taxon>Nucleocytoviricota</taxon>
        <taxon>Megaviricetes</taxon>
        <taxon>Imitervirales</taxon>
        <taxon>Mimiviridae</taxon>
        <taxon>Klosneuvirinae</taxon>
    </lineage>
</organism>
<proteinExistence type="predicted"/>
<feature type="coiled-coil region" evidence="1">
    <location>
        <begin position="53"/>
        <end position="96"/>
    </location>
</feature>
<evidence type="ECO:0000256" key="1">
    <source>
        <dbReference type="SAM" id="Coils"/>
    </source>
</evidence>
<gene>
    <name evidence="2" type="ORF">Barrevirus12_16</name>
</gene>
<accession>A0A3G4ZQF6</accession>
<dbReference type="EMBL" id="MK072009">
    <property type="protein sequence ID" value="AYV77107.1"/>
    <property type="molecule type" value="Genomic_DNA"/>
</dbReference>
<sequence>MVKDKKLDPHDLVRNKYDYQKNKVKHNTYRKCTICDGKFSDNTKTNHFRSAKHKNAERVKRIAELEKDQAEKEKYIKKLEEENLAKDKEIKILGEKLILKIKKL</sequence>
<protein>
    <submittedName>
        <fullName evidence="2">Uncharacterized protein</fullName>
    </submittedName>
</protein>
<name>A0A3G4ZQF6_9VIRU</name>
<reference evidence="2" key="1">
    <citation type="submission" date="2018-10" db="EMBL/GenBank/DDBJ databases">
        <title>Hidden diversity of soil giant viruses.</title>
        <authorList>
            <person name="Schulz F."/>
            <person name="Alteio L."/>
            <person name="Goudeau D."/>
            <person name="Ryan E.M."/>
            <person name="Malmstrom R.R."/>
            <person name="Blanchard J."/>
            <person name="Woyke T."/>
        </authorList>
    </citation>
    <scope>NUCLEOTIDE SEQUENCE</scope>
    <source>
        <strain evidence="2">BAV1</strain>
    </source>
</reference>
<keyword evidence="1" id="KW-0175">Coiled coil</keyword>